<dbReference type="InterPro" id="IPR050708">
    <property type="entry name" value="T6SS_VgrG/RHS"/>
</dbReference>
<organism evidence="1 2">
    <name type="scientific">Pseudomonas lini</name>
    <dbReference type="NCBI Taxonomy" id="163011"/>
    <lineage>
        <taxon>Bacteria</taxon>
        <taxon>Pseudomonadati</taxon>
        <taxon>Pseudomonadota</taxon>
        <taxon>Gammaproteobacteria</taxon>
        <taxon>Pseudomonadales</taxon>
        <taxon>Pseudomonadaceae</taxon>
        <taxon>Pseudomonas</taxon>
    </lineage>
</organism>
<evidence type="ECO:0000313" key="2">
    <source>
        <dbReference type="Proteomes" id="UP000434925"/>
    </source>
</evidence>
<dbReference type="Gene3D" id="2.180.10.10">
    <property type="entry name" value="RHS repeat-associated core"/>
    <property type="match status" value="1"/>
</dbReference>
<dbReference type="EMBL" id="VZPO01000001">
    <property type="protein sequence ID" value="KAB0508417.1"/>
    <property type="molecule type" value="Genomic_DNA"/>
</dbReference>
<dbReference type="Proteomes" id="UP000434925">
    <property type="component" value="Unassembled WGS sequence"/>
</dbReference>
<dbReference type="InterPro" id="IPR022385">
    <property type="entry name" value="Rhs_assc_core"/>
</dbReference>
<dbReference type="Pfam" id="PF05593">
    <property type="entry name" value="RHS_repeat"/>
    <property type="match status" value="1"/>
</dbReference>
<dbReference type="InterPro" id="IPR031325">
    <property type="entry name" value="RHS_repeat"/>
</dbReference>
<proteinExistence type="predicted"/>
<evidence type="ECO:0000313" key="1">
    <source>
        <dbReference type="EMBL" id="KAB0508417.1"/>
    </source>
</evidence>
<name>A0A7V7TNJ6_9PSED</name>
<sequence length="912" mass="101592">MTSSIHHRTPSVKAHDPRRLPVRHVDYLRKVAGGAVETLITRQQHDGAGRLVAKWDPRLFGIASEPNLATVYTLAGEPLKIDSVDAGWRVSLAGLAGEALQRWDQRGHHWRTTHDPQLRVIAVEENAQPNVETFTYAAASADAGHNLRGQMIALNDPSGTVTFHSFGLLGQTLSQTRTFDDARPHFSRQTYGPLNQTLTQTDAGGHFQDLRYDVTGQLKQVFLLRSDASQPQAVLQDAHYNAAGQIIEWHAGNNVVTRWRYDAADGRLTAVQAAVPGQEQLQDLEYVFDLVGNMLRINDHTFNSVYFANQSIDGHREFTYDSLYRLNSASGHDVTPASDVPGRPQPSDPNDLRNYTQHYEYGLGGNLIKLVHSRETGGYTRQMRVDPSNNRALRWKTGDPPPDFAAFFDRHGNQVKLQHGPDLIWNALDHLSQVTLLKHSNDLPDDREVYRYSQGERVSKRHETHTASATHFHQVRYLPGLEIRTRDNGEELHVITLPGNVRCLHWRHAPPGDIENNQLRYSLNDHLGSSLTELDQRARVISQETYYPFGGSALWLPASSTVVDYKTLRYSGKEMDVSGLYYYGVRYYAPWLQRWVSADPAGDVDGLNLYGFVGNNPLRYIDESGFVKTESQRREELRAFASNISSANKIVDRYDSLLGRLFESSEKNKMIGKNVAITLISGFLTTGAGIAGGVLGGLAGSAILPGPGTGAGAALGALATKEAVSYGIKELGKKINMEPGLVPKAKEITWQKAEQKNLPIFSLAYAEMTYNDYQLGTEQGQKNAFKWLVEKNLKKLITYGAGTLIKLGQLSEEAEDGQDGLSPMKLQRLDDAYREMEIAATAGFENVMENFAQEDFVIHKPAGLRSDEQTITSQSITNDMNAFRGKIKRARETIVRYKQRQGQAIPSSQRAA</sequence>
<gene>
    <name evidence="1" type="ORF">F7R14_01850</name>
</gene>
<dbReference type="AlphaFoldDB" id="A0A7V7TNJ6"/>
<protein>
    <submittedName>
        <fullName evidence="1">RHS repeat protein</fullName>
    </submittedName>
</protein>
<dbReference type="NCBIfam" id="TIGR03696">
    <property type="entry name" value="Rhs_assc_core"/>
    <property type="match status" value="1"/>
</dbReference>
<accession>A0A7V7TNJ6</accession>
<reference evidence="1 2" key="1">
    <citation type="submission" date="2019-09" db="EMBL/GenBank/DDBJ databases">
        <title>Draft genome sequences of 48 bacterial type strains from the CCUG.</title>
        <authorList>
            <person name="Tunovic T."/>
            <person name="Pineiro-Iglesias B."/>
            <person name="Unosson C."/>
            <person name="Inganas E."/>
            <person name="Ohlen M."/>
            <person name="Cardew S."/>
            <person name="Jensie-Markopoulos S."/>
            <person name="Salva-Serra F."/>
            <person name="Jaen-Luchoro D."/>
            <person name="Karlsson R."/>
            <person name="Svensson-Stadler L."/>
            <person name="Chun J."/>
            <person name="Moore E."/>
        </authorList>
    </citation>
    <scope>NUCLEOTIDE SEQUENCE [LARGE SCALE GENOMIC DNA]</scope>
    <source>
        <strain evidence="1 2">CCUG 51522</strain>
    </source>
</reference>
<comment type="caution">
    <text evidence="1">The sequence shown here is derived from an EMBL/GenBank/DDBJ whole genome shotgun (WGS) entry which is preliminary data.</text>
</comment>
<dbReference type="PANTHER" id="PTHR32305:SF15">
    <property type="entry name" value="PROTEIN RHSA-RELATED"/>
    <property type="match status" value="1"/>
</dbReference>
<dbReference type="RefSeq" id="WP_082157844.1">
    <property type="nucleotide sequence ID" value="NZ_JYLB01000004.1"/>
</dbReference>
<dbReference type="PANTHER" id="PTHR32305">
    <property type="match status" value="1"/>
</dbReference>